<feature type="compositionally biased region" description="Basic and acidic residues" evidence="1">
    <location>
        <begin position="1"/>
        <end position="26"/>
    </location>
</feature>
<feature type="region of interest" description="Disordered" evidence="1">
    <location>
        <begin position="1"/>
        <end position="59"/>
    </location>
</feature>
<name>A0A8H5GA44_9AGAR</name>
<evidence type="ECO:0000313" key="2">
    <source>
        <dbReference type="EMBL" id="KAF5361126.1"/>
    </source>
</evidence>
<dbReference type="Proteomes" id="UP000559256">
    <property type="component" value="Unassembled WGS sequence"/>
</dbReference>
<organism evidence="2 3">
    <name type="scientific">Tetrapyrgos nigripes</name>
    <dbReference type="NCBI Taxonomy" id="182062"/>
    <lineage>
        <taxon>Eukaryota</taxon>
        <taxon>Fungi</taxon>
        <taxon>Dikarya</taxon>
        <taxon>Basidiomycota</taxon>
        <taxon>Agaricomycotina</taxon>
        <taxon>Agaricomycetes</taxon>
        <taxon>Agaricomycetidae</taxon>
        <taxon>Agaricales</taxon>
        <taxon>Marasmiineae</taxon>
        <taxon>Marasmiaceae</taxon>
        <taxon>Tetrapyrgos</taxon>
    </lineage>
</organism>
<dbReference type="InterPro" id="IPR041078">
    <property type="entry name" value="Plavaka"/>
</dbReference>
<reference evidence="2 3" key="1">
    <citation type="journal article" date="2020" name="ISME J.">
        <title>Uncovering the hidden diversity of litter-decomposition mechanisms in mushroom-forming fungi.</title>
        <authorList>
            <person name="Floudas D."/>
            <person name="Bentzer J."/>
            <person name="Ahren D."/>
            <person name="Johansson T."/>
            <person name="Persson P."/>
            <person name="Tunlid A."/>
        </authorList>
    </citation>
    <scope>NUCLEOTIDE SEQUENCE [LARGE SCALE GENOMIC DNA]</scope>
    <source>
        <strain evidence="2 3">CBS 291.85</strain>
    </source>
</reference>
<comment type="caution">
    <text evidence="2">The sequence shown here is derived from an EMBL/GenBank/DDBJ whole genome shotgun (WGS) entry which is preliminary data.</text>
</comment>
<keyword evidence="3" id="KW-1185">Reference proteome</keyword>
<protein>
    <submittedName>
        <fullName evidence="2">Uncharacterized protein</fullName>
    </submittedName>
</protein>
<evidence type="ECO:0000313" key="3">
    <source>
        <dbReference type="Proteomes" id="UP000559256"/>
    </source>
</evidence>
<dbReference type="EMBL" id="JAACJM010000042">
    <property type="protein sequence ID" value="KAF5361126.1"/>
    <property type="molecule type" value="Genomic_DNA"/>
</dbReference>
<proteinExistence type="predicted"/>
<feature type="compositionally biased region" description="Pro residues" evidence="1">
    <location>
        <begin position="43"/>
        <end position="53"/>
    </location>
</feature>
<gene>
    <name evidence="2" type="ORF">D9758_009059</name>
</gene>
<accession>A0A8H5GA44</accession>
<dbReference type="AlphaFoldDB" id="A0A8H5GA44"/>
<dbReference type="Pfam" id="PF18759">
    <property type="entry name" value="Plavaka"/>
    <property type="match status" value="1"/>
</dbReference>
<dbReference type="OrthoDB" id="3199698at2759"/>
<evidence type="ECO:0000256" key="1">
    <source>
        <dbReference type="SAM" id="MobiDB-lite"/>
    </source>
</evidence>
<sequence>MNSAHRDVTQDPESNDGKHFQYDTHPHLTAIPTDQHGNALPPGTLPQPPPPLPNAHTPQAWEPFADRLEFDFAYCHFVKRQSSADEIREALDLHAAQAIKCGADSHGFQYDDANELYQLIDCIDDINVPWETHQISYHGPHPPTSPLWMTQTYKFVKRDIRQLFLQQMQETDFFTSSTFNKSPYRQFNNSGQHIWSNVMSGDWAWKQADEIAQDPSTHGSMFVPFAAGSDKTTVSVATGHQEYHPVYASPCNLSNVTCRTHPFGMLPVAFLVIPKTTKSQRKKPEYQAFVRQMYHGCLAELFEPLRTGMTTPEVIHCPDGHYRRVVYGIGPYIADYPEQVWLSGVVSGHCPKCHNPPSNLDRPGPIRRTRAMTDIIVNELPAHVAWDDYGCRSDVVPFTHDFLRADIHELMSPDLLHQAIKGTFMDHLVELNAVPAFPGLRRWPDGRDFAQWTGDDTKALMKVYISAIAGYVPASMVKAVSIFLDFCYLAHRNAHTSDDIKKLEELLQDFHHYRQIFIETGVRESISLPRQHALMHYPRGIRLLGSPNGLCTSITESKHIEAVKETWQQSSWHNALDQMISSITRTDKMVAMQRRLQKRRMMWGTTAAYESMMMDGEVPLASEEVDEEDLEANEEFDLGPVSGPATTGSVHLAATPARGYPSSVPALAAHLGIPLFGAALRCYLWSYYYPNAEQPDNIELCPPPPSSVKVFHSAIARFYAPSDICGAGGMHQERIRSHPRWRNLHARYDTVLVDTQETELMGGMTIARVLLFFSFILDGERQECGLVNWF</sequence>